<dbReference type="GeneID" id="104960961"/>
<keyword evidence="2" id="KW-0472">Membrane</keyword>
<gene>
    <name evidence="8" type="primary">LOC104960961</name>
</gene>
<evidence type="ECO:0000313" key="7">
    <source>
        <dbReference type="Proteomes" id="UP000504611"/>
    </source>
</evidence>
<name>A0A6I9PK87_9TELE</name>
<proteinExistence type="predicted"/>
<dbReference type="SUPFAM" id="SSF82153">
    <property type="entry name" value="FAS1 domain"/>
    <property type="match status" value="2"/>
</dbReference>
<dbReference type="GO" id="GO:0016020">
    <property type="term" value="C:membrane"/>
    <property type="evidence" value="ECO:0007669"/>
    <property type="project" value="UniProtKB-SubCell"/>
</dbReference>
<feature type="domain" description="FAS1" evidence="6">
    <location>
        <begin position="1"/>
        <end position="102"/>
    </location>
</feature>
<dbReference type="PANTHER" id="PTHR24038">
    <property type="entry name" value="STABILIN"/>
    <property type="match status" value="1"/>
</dbReference>
<dbReference type="Gene3D" id="2.30.180.10">
    <property type="entry name" value="FAS1 domain"/>
    <property type="match status" value="2"/>
</dbReference>
<feature type="non-terminal residue" evidence="8">
    <location>
        <position position="194"/>
    </location>
</feature>
<dbReference type="PROSITE" id="PS50213">
    <property type="entry name" value="FAS1"/>
    <property type="match status" value="2"/>
</dbReference>
<dbReference type="Pfam" id="PF02469">
    <property type="entry name" value="Fasciclin"/>
    <property type="match status" value="2"/>
</dbReference>
<dbReference type="InterPro" id="IPR036378">
    <property type="entry name" value="FAS1_dom_sf"/>
</dbReference>
<keyword evidence="4" id="KW-0325">Glycoprotein</keyword>
<protein>
    <submittedName>
        <fullName evidence="8">Stabilin-2</fullName>
    </submittedName>
</protein>
<evidence type="ECO:0000256" key="1">
    <source>
        <dbReference type="ARBA" id="ARBA00004370"/>
    </source>
</evidence>
<dbReference type="InterPro" id="IPR000782">
    <property type="entry name" value="FAS1_domain"/>
</dbReference>
<comment type="subcellular location">
    <subcellularLocation>
        <location evidence="1">Membrane</location>
    </subcellularLocation>
</comment>
<dbReference type="Proteomes" id="UP000504611">
    <property type="component" value="Unplaced"/>
</dbReference>
<dbReference type="AlphaFoldDB" id="A0A6I9PK87"/>
<organism evidence="7 8">
    <name type="scientific">Notothenia coriiceps</name>
    <name type="common">black rockcod</name>
    <dbReference type="NCBI Taxonomy" id="8208"/>
    <lineage>
        <taxon>Eukaryota</taxon>
        <taxon>Metazoa</taxon>
        <taxon>Chordata</taxon>
        <taxon>Craniata</taxon>
        <taxon>Vertebrata</taxon>
        <taxon>Euteleostomi</taxon>
        <taxon>Actinopterygii</taxon>
        <taxon>Neopterygii</taxon>
        <taxon>Teleostei</taxon>
        <taxon>Neoteleostei</taxon>
        <taxon>Acanthomorphata</taxon>
        <taxon>Eupercaria</taxon>
        <taxon>Perciformes</taxon>
        <taxon>Notothenioidei</taxon>
        <taxon>Nototheniidae</taxon>
        <taxon>Notothenia</taxon>
    </lineage>
</organism>
<reference evidence="8" key="1">
    <citation type="submission" date="2025-08" db="UniProtKB">
        <authorList>
            <consortium name="RefSeq"/>
        </authorList>
    </citation>
    <scope>IDENTIFICATION</scope>
    <source>
        <tissue evidence="8">Muscle</tissue>
    </source>
</reference>
<evidence type="ECO:0000259" key="6">
    <source>
        <dbReference type="PROSITE" id="PS50213"/>
    </source>
</evidence>
<feature type="chain" id="PRO_5026932138" evidence="5">
    <location>
        <begin position="27"/>
        <end position="194"/>
    </location>
</feature>
<sequence>MSLQYSYCYCYIVVVFLLLLQKRAMTGPAHRELLASVLRSHIVMCHTLLPADLARPRNLTSLSGTVMTTRSQEGSIFINDANVTYSNGVSVNGVFHEISKFLVSPFPVDNLPATLLNLTDVAERHGYKTFFKLLQDSGLMDLLQDHIFQPVTLFMPSDKVMAALPKEQRDFLFHPDNRAKLTEYLKYHILQGRK</sequence>
<keyword evidence="5" id="KW-0732">Signal</keyword>
<evidence type="ECO:0000256" key="5">
    <source>
        <dbReference type="SAM" id="SignalP"/>
    </source>
</evidence>
<evidence type="ECO:0000256" key="3">
    <source>
        <dbReference type="ARBA" id="ARBA00023157"/>
    </source>
</evidence>
<evidence type="ECO:0000313" key="8">
    <source>
        <dbReference type="RefSeq" id="XP_010787453.1"/>
    </source>
</evidence>
<evidence type="ECO:0000256" key="4">
    <source>
        <dbReference type="ARBA" id="ARBA00023180"/>
    </source>
</evidence>
<evidence type="ECO:0000256" key="2">
    <source>
        <dbReference type="ARBA" id="ARBA00023136"/>
    </source>
</evidence>
<dbReference type="OrthoDB" id="286301at2759"/>
<dbReference type="PANTHER" id="PTHR24038:SF0">
    <property type="entry name" value="STABILIN-2"/>
    <property type="match status" value="1"/>
</dbReference>
<dbReference type="KEGG" id="ncc:104960961"/>
<accession>A0A6I9PK87</accession>
<feature type="signal peptide" evidence="5">
    <location>
        <begin position="1"/>
        <end position="26"/>
    </location>
</feature>
<feature type="domain" description="FAS1" evidence="6">
    <location>
        <begin position="114"/>
        <end position="194"/>
    </location>
</feature>
<keyword evidence="7" id="KW-1185">Reference proteome</keyword>
<dbReference type="RefSeq" id="XP_010787453.1">
    <property type="nucleotide sequence ID" value="XM_010789151.1"/>
</dbReference>
<keyword evidence="3" id="KW-1015">Disulfide bond</keyword>